<feature type="transmembrane region" description="Helical" evidence="5">
    <location>
        <begin position="634"/>
        <end position="659"/>
    </location>
</feature>
<dbReference type="Gene3D" id="3.80.10.10">
    <property type="entry name" value="Ribonuclease Inhibitor"/>
    <property type="match status" value="4"/>
</dbReference>
<dbReference type="Proteomes" id="UP001591681">
    <property type="component" value="Unassembled WGS sequence"/>
</dbReference>
<evidence type="ECO:0000256" key="1">
    <source>
        <dbReference type="ARBA" id="ARBA00022614"/>
    </source>
</evidence>
<dbReference type="FunFam" id="3.80.10.10:FF:000770">
    <property type="entry name" value="Uncharacterized protein"/>
    <property type="match status" value="1"/>
</dbReference>
<feature type="chain" id="PRO_5044821787" description="Transforming growth factor beta activator LRRC33" evidence="6">
    <location>
        <begin position="24"/>
        <end position="678"/>
    </location>
</feature>
<protein>
    <recommendedName>
        <fullName evidence="9">Transforming growth factor beta activator LRRC33</fullName>
    </recommendedName>
</protein>
<dbReference type="SUPFAM" id="SSF52058">
    <property type="entry name" value="L domain-like"/>
    <property type="match status" value="2"/>
</dbReference>
<keyword evidence="5" id="KW-0472">Membrane</keyword>
<feature type="signal peptide" evidence="6">
    <location>
        <begin position="1"/>
        <end position="23"/>
    </location>
</feature>
<sequence length="678" mass="76578">MPVSSLLPTLLGLTLGYLTTTLGHTTQSVCKLTQTMALCDGHQLFSVPQDLPEHTEVLSLNNNQIERLRNGWLSRYTQLRSLSFANNGLEVVESNIFKDSHYLEDLNLAENSLHPYDGQTGQSLRFLSQLKVLDLSGNSITEDMATELLQNLTSLERLSLSRNFLSRLDGSIFSHLHQLKELNLERNQLYEIDRAFDSLHNLQRLNLAFNYLPCLIHSEMPHLVVLNASHNTIEWFVTNQNMIDIFQLETLDLSHNKLFFFPFLPSRSRLRNLLLSQNQISFYDHLANSNKTNWNSSVVFYNVGVNVSNITAPLWEESLTGDLSSLELLDLSGNLISSFPQGFLHKMPSLYQLRLRTNCIESLNITSRELPATLYELDVSNNRVTELHTGQSSISELNNLTHLNLSLNDIKRLPPQLFSCLPRLSTADFSYNTIGICAHNEPTNASYSDCIISRKIVSLRQLYLAGCNIGNLPPSAFEGSPLNHLELSNNVGLKLRPESLTGLFGTLQHLGLGNTGLRNFDFSQFHQLKSLNISKNSISQLPPSLLALGLKLLDLSNNKLTTIPSEQASRLAQTLETVFVSGNRFNCCHLNWYRAFEKVVVDRAEVTCLDRTHKAHSVAHIDGHMCYNTSEESIWWYILLFSSVIVTFLSITGFIFLTLKPRVLPKAIKKRCLRATSY</sequence>
<evidence type="ECO:0000256" key="2">
    <source>
        <dbReference type="ARBA" id="ARBA00022729"/>
    </source>
</evidence>
<keyword evidence="8" id="KW-1185">Reference proteome</keyword>
<dbReference type="PANTHER" id="PTHR24369:SF210">
    <property type="entry name" value="CHAOPTIN-RELATED"/>
    <property type="match status" value="1"/>
</dbReference>
<accession>A0ABD1JEH5</accession>
<dbReference type="SMART" id="SM00364">
    <property type="entry name" value="LRR_BAC"/>
    <property type="match status" value="5"/>
</dbReference>
<evidence type="ECO:0000313" key="7">
    <source>
        <dbReference type="EMBL" id="KAL2085556.1"/>
    </source>
</evidence>
<dbReference type="InterPro" id="IPR001611">
    <property type="entry name" value="Leu-rich_rpt"/>
</dbReference>
<keyword evidence="5" id="KW-1133">Transmembrane helix</keyword>
<evidence type="ECO:0000256" key="4">
    <source>
        <dbReference type="ARBA" id="ARBA00023180"/>
    </source>
</evidence>
<gene>
    <name evidence="7" type="ORF">ACEWY4_018876</name>
</gene>
<keyword evidence="5" id="KW-0812">Transmembrane</keyword>
<reference evidence="7 8" key="1">
    <citation type="submission" date="2024-09" db="EMBL/GenBank/DDBJ databases">
        <title>A chromosome-level genome assembly of Gray's grenadier anchovy, Coilia grayii.</title>
        <authorList>
            <person name="Fu Z."/>
        </authorList>
    </citation>
    <scope>NUCLEOTIDE SEQUENCE [LARGE SCALE GENOMIC DNA]</scope>
    <source>
        <strain evidence="7">G4</strain>
        <tissue evidence="7">Muscle</tissue>
    </source>
</reference>
<keyword evidence="2 6" id="KW-0732">Signal</keyword>
<evidence type="ECO:0000313" key="8">
    <source>
        <dbReference type="Proteomes" id="UP001591681"/>
    </source>
</evidence>
<dbReference type="EMBL" id="JBHFQA010000016">
    <property type="protein sequence ID" value="KAL2085556.1"/>
    <property type="molecule type" value="Genomic_DNA"/>
</dbReference>
<dbReference type="InterPro" id="IPR003591">
    <property type="entry name" value="Leu-rich_rpt_typical-subtyp"/>
</dbReference>
<comment type="caution">
    <text evidence="7">The sequence shown here is derived from an EMBL/GenBank/DDBJ whole genome shotgun (WGS) entry which is preliminary data.</text>
</comment>
<evidence type="ECO:0000256" key="3">
    <source>
        <dbReference type="ARBA" id="ARBA00022737"/>
    </source>
</evidence>
<dbReference type="PROSITE" id="PS51450">
    <property type="entry name" value="LRR"/>
    <property type="match status" value="5"/>
</dbReference>
<keyword evidence="1" id="KW-0433">Leucine-rich repeat</keyword>
<proteinExistence type="predicted"/>
<evidence type="ECO:0000256" key="5">
    <source>
        <dbReference type="SAM" id="Phobius"/>
    </source>
</evidence>
<dbReference type="InterPro" id="IPR032675">
    <property type="entry name" value="LRR_dom_sf"/>
</dbReference>
<keyword evidence="3" id="KW-0677">Repeat</keyword>
<dbReference type="AlphaFoldDB" id="A0ABD1JEH5"/>
<dbReference type="Pfam" id="PF13855">
    <property type="entry name" value="LRR_8"/>
    <property type="match status" value="5"/>
</dbReference>
<keyword evidence="4" id="KW-0325">Glycoprotein</keyword>
<dbReference type="PANTHER" id="PTHR24369">
    <property type="entry name" value="ANTIGEN BSP, PUTATIVE-RELATED"/>
    <property type="match status" value="1"/>
</dbReference>
<organism evidence="7 8">
    <name type="scientific">Coilia grayii</name>
    <name type="common">Gray's grenadier anchovy</name>
    <dbReference type="NCBI Taxonomy" id="363190"/>
    <lineage>
        <taxon>Eukaryota</taxon>
        <taxon>Metazoa</taxon>
        <taxon>Chordata</taxon>
        <taxon>Craniata</taxon>
        <taxon>Vertebrata</taxon>
        <taxon>Euteleostomi</taxon>
        <taxon>Actinopterygii</taxon>
        <taxon>Neopterygii</taxon>
        <taxon>Teleostei</taxon>
        <taxon>Clupei</taxon>
        <taxon>Clupeiformes</taxon>
        <taxon>Clupeoidei</taxon>
        <taxon>Engraulidae</taxon>
        <taxon>Coilinae</taxon>
        <taxon>Coilia</taxon>
    </lineage>
</organism>
<dbReference type="SMART" id="SM00369">
    <property type="entry name" value="LRR_TYP"/>
    <property type="match status" value="13"/>
</dbReference>
<dbReference type="InterPro" id="IPR050541">
    <property type="entry name" value="LRR_TM_domain-containing"/>
</dbReference>
<evidence type="ECO:0000256" key="6">
    <source>
        <dbReference type="SAM" id="SignalP"/>
    </source>
</evidence>
<name>A0ABD1JEH5_9TELE</name>
<evidence type="ECO:0008006" key="9">
    <source>
        <dbReference type="Google" id="ProtNLM"/>
    </source>
</evidence>